<dbReference type="Proteomes" id="UP000066203">
    <property type="component" value="Chromosome"/>
</dbReference>
<dbReference type="AlphaFoldDB" id="A0A0K2RZW9"/>
<keyword evidence="1" id="KW-0472">Membrane</keyword>
<accession>A0A0K2RZW9</accession>
<keyword evidence="1" id="KW-1133">Transmembrane helix</keyword>
<keyword evidence="1" id="KW-0812">Transmembrane</keyword>
<feature type="transmembrane region" description="Helical" evidence="1">
    <location>
        <begin position="43"/>
        <end position="66"/>
    </location>
</feature>
<evidence type="ECO:0000256" key="1">
    <source>
        <dbReference type="SAM" id="Phobius"/>
    </source>
</evidence>
<dbReference type="RefSeq" id="WP_060824377.1">
    <property type="nucleotide sequence ID" value="NZ_AP014938.1"/>
</dbReference>
<organism evidence="2">
    <name type="scientific">Rothia mucilaginosa</name>
    <dbReference type="NCBI Taxonomy" id="43675"/>
    <lineage>
        <taxon>Bacteria</taxon>
        <taxon>Bacillati</taxon>
        <taxon>Actinomycetota</taxon>
        <taxon>Actinomycetes</taxon>
        <taxon>Micrococcales</taxon>
        <taxon>Micrococcaceae</taxon>
        <taxon>Rothia</taxon>
    </lineage>
</organism>
<gene>
    <name evidence="2" type="ORF">RM6536_1088</name>
</gene>
<feature type="transmembrane region" description="Helical" evidence="1">
    <location>
        <begin position="9"/>
        <end position="31"/>
    </location>
</feature>
<evidence type="ECO:0000313" key="3">
    <source>
        <dbReference type="Proteomes" id="UP000066203"/>
    </source>
</evidence>
<sequence length="87" mass="9493">MVYDFTNPIYILLMILLFGVPIVTPVIYGQYRSTTTGFDLEGQLMLGLLFTLFLGAYGTILLLGIFPTATAQVLEQVPLVNIPGAIP</sequence>
<name>A0A0K2RZW9_9MICC</name>
<dbReference type="EMBL" id="AP014938">
    <property type="protein sequence ID" value="BAS20335.1"/>
    <property type="molecule type" value="Genomic_DNA"/>
</dbReference>
<evidence type="ECO:0000313" key="2">
    <source>
        <dbReference type="EMBL" id="BAS20335.1"/>
    </source>
</evidence>
<proteinExistence type="predicted"/>
<dbReference type="PATRIC" id="fig|43675.28.peg.1119"/>
<reference evidence="3" key="1">
    <citation type="submission" date="2015-08" db="EMBL/GenBank/DDBJ databases">
        <title>Complete genome sequence of Rothia mucilaginosa strain NUM-Rm6536.</title>
        <authorList>
            <person name="Nambu T."/>
        </authorList>
    </citation>
    <scope>NUCLEOTIDE SEQUENCE [LARGE SCALE GENOMIC DNA]</scope>
    <source>
        <strain evidence="3">NUM-Rm6536</strain>
    </source>
</reference>
<protein>
    <submittedName>
        <fullName evidence="2">Uncharacterized protein</fullName>
    </submittedName>
</protein>